<evidence type="ECO:0000313" key="1">
    <source>
        <dbReference type="EMBL" id="TKW00504.1"/>
    </source>
</evidence>
<name>A0A4U6THD1_SETVI</name>
<sequence length="134" mass="13629">MATAKSYLPWACNNALSHASPAAVLPMTAAAPRLVLLAAPPYASSCCRSAADLLLGPLRPLALSHSCSSCLALVRPPVALACSCSLSSQRPPLAPSIPSAPLHTPSSQGQSLSDCHSFLLSGVDSMAVSLLPLN</sequence>
<proteinExistence type="predicted"/>
<dbReference type="Proteomes" id="UP000298652">
    <property type="component" value="Chromosome 8"/>
</dbReference>
<gene>
    <name evidence="1" type="ORF">SEVIR_8G113000v2</name>
</gene>
<dbReference type="EMBL" id="CM016559">
    <property type="protein sequence ID" value="TKW00504.1"/>
    <property type="molecule type" value="Genomic_DNA"/>
</dbReference>
<dbReference type="Gramene" id="TKW00504">
    <property type="protein sequence ID" value="TKW00504"/>
    <property type="gene ID" value="SEVIR_8G113000v2"/>
</dbReference>
<protein>
    <submittedName>
        <fullName evidence="1">Uncharacterized protein</fullName>
    </submittedName>
</protein>
<reference evidence="1" key="1">
    <citation type="submission" date="2019-03" db="EMBL/GenBank/DDBJ databases">
        <title>WGS assembly of Setaria viridis.</title>
        <authorList>
            <person name="Huang P."/>
            <person name="Jenkins J."/>
            <person name="Grimwood J."/>
            <person name="Barry K."/>
            <person name="Healey A."/>
            <person name="Mamidi S."/>
            <person name="Sreedasyam A."/>
            <person name="Shu S."/>
            <person name="Feldman M."/>
            <person name="Wu J."/>
            <person name="Yu Y."/>
            <person name="Chen C."/>
            <person name="Johnson J."/>
            <person name="Rokhsar D."/>
            <person name="Baxter I."/>
            <person name="Schmutz J."/>
            <person name="Brutnell T."/>
            <person name="Kellogg E."/>
        </authorList>
    </citation>
    <scope>NUCLEOTIDE SEQUENCE [LARGE SCALE GENOMIC DNA]</scope>
</reference>
<organism evidence="1 2">
    <name type="scientific">Setaria viridis</name>
    <name type="common">Green bristlegrass</name>
    <name type="synonym">Setaria italica subsp. viridis</name>
    <dbReference type="NCBI Taxonomy" id="4556"/>
    <lineage>
        <taxon>Eukaryota</taxon>
        <taxon>Viridiplantae</taxon>
        <taxon>Streptophyta</taxon>
        <taxon>Embryophyta</taxon>
        <taxon>Tracheophyta</taxon>
        <taxon>Spermatophyta</taxon>
        <taxon>Magnoliopsida</taxon>
        <taxon>Liliopsida</taxon>
        <taxon>Poales</taxon>
        <taxon>Poaceae</taxon>
        <taxon>PACMAD clade</taxon>
        <taxon>Panicoideae</taxon>
        <taxon>Panicodae</taxon>
        <taxon>Paniceae</taxon>
        <taxon>Cenchrinae</taxon>
        <taxon>Setaria</taxon>
    </lineage>
</organism>
<dbReference type="AlphaFoldDB" id="A0A4U6THD1"/>
<keyword evidence="2" id="KW-1185">Reference proteome</keyword>
<evidence type="ECO:0000313" key="2">
    <source>
        <dbReference type="Proteomes" id="UP000298652"/>
    </source>
</evidence>
<accession>A0A4U6THD1</accession>